<dbReference type="AlphaFoldDB" id="A0A853CIX0"/>
<protein>
    <recommendedName>
        <fullName evidence="1">ER-bound oxygenase mpaB/mpaB'/Rubber oxygenase catalytic domain-containing protein</fullName>
    </recommendedName>
</protein>
<sequence>MPRYAVRNRILELDPAVDFREICRLMTTFEFPWDMNQALSFALFRTYAVPSIGGLLARTGELVDRVQKRYDDTVVLLDEILENGPTEGDGRTALRRMNRMHGSYDISNDDLRYVLCTFVVMPIRWMDAYGWRAMTETERIASANYYRELGRHMGIRDIPQTWQAFSRHLDAYEREHFAFTPESRRVADATLGLLTTFPPNSLLPAALVRWMSYALMDAPLLDAFRFPHPHPAFRALVRAGLRARGRAVRFLPPRRRPLLPRDMPQVRSYPQGYDVAALGTFPEREAAPA</sequence>
<comment type="caution">
    <text evidence="2">The sequence shown here is derived from an EMBL/GenBank/DDBJ whole genome shotgun (WGS) entry which is preliminary data.</text>
</comment>
<dbReference type="InterPro" id="IPR018713">
    <property type="entry name" value="MPAB/Lcp_cat_dom"/>
</dbReference>
<evidence type="ECO:0000313" key="3">
    <source>
        <dbReference type="Proteomes" id="UP000541969"/>
    </source>
</evidence>
<evidence type="ECO:0000259" key="1">
    <source>
        <dbReference type="Pfam" id="PF09995"/>
    </source>
</evidence>
<dbReference type="GO" id="GO:0016491">
    <property type="term" value="F:oxidoreductase activity"/>
    <property type="evidence" value="ECO:0007669"/>
    <property type="project" value="InterPro"/>
</dbReference>
<reference evidence="2 3" key="1">
    <citation type="submission" date="2020-07" db="EMBL/GenBank/DDBJ databases">
        <title>Sequencing the genomes of 1000 actinobacteria strains.</title>
        <authorList>
            <person name="Klenk H.-P."/>
        </authorList>
    </citation>
    <scope>NUCLEOTIDE SEQUENCE [LARGE SCALE GENOMIC DNA]</scope>
    <source>
        <strain evidence="2 3">DSM 104001</strain>
    </source>
</reference>
<dbReference type="Proteomes" id="UP000541969">
    <property type="component" value="Unassembled WGS sequence"/>
</dbReference>
<dbReference type="PANTHER" id="PTHR36124">
    <property type="match status" value="1"/>
</dbReference>
<feature type="domain" description="ER-bound oxygenase mpaB/mpaB'/Rubber oxygenase catalytic" evidence="1">
    <location>
        <begin position="60"/>
        <end position="243"/>
    </location>
</feature>
<proteinExistence type="predicted"/>
<dbReference type="RefSeq" id="WP_179718741.1">
    <property type="nucleotide sequence ID" value="NZ_JACBZT010000001.1"/>
</dbReference>
<name>A0A853CIX0_9ACTN</name>
<gene>
    <name evidence="2" type="ORF">GGQ55_003399</name>
</gene>
<accession>A0A853CIX0</accession>
<organism evidence="2 3">
    <name type="scientific">Petropleomorpha daqingensis</name>
    <dbReference type="NCBI Taxonomy" id="2026353"/>
    <lineage>
        <taxon>Bacteria</taxon>
        <taxon>Bacillati</taxon>
        <taxon>Actinomycetota</taxon>
        <taxon>Actinomycetes</taxon>
        <taxon>Geodermatophilales</taxon>
        <taxon>Geodermatophilaceae</taxon>
        <taxon>Petropleomorpha</taxon>
    </lineage>
</organism>
<dbReference type="InterPro" id="IPR046366">
    <property type="entry name" value="MPAB"/>
</dbReference>
<dbReference type="Pfam" id="PF09995">
    <property type="entry name" value="MPAB_Lcp_cat"/>
    <property type="match status" value="1"/>
</dbReference>
<dbReference type="EMBL" id="JACBZT010000001">
    <property type="protein sequence ID" value="NYJ07121.1"/>
    <property type="molecule type" value="Genomic_DNA"/>
</dbReference>
<evidence type="ECO:0000313" key="2">
    <source>
        <dbReference type="EMBL" id="NYJ07121.1"/>
    </source>
</evidence>
<keyword evidence="3" id="KW-1185">Reference proteome</keyword>
<dbReference type="PANTHER" id="PTHR36124:SF1">
    <property type="entry name" value="ER-BOUND OXYGENASE MPAB_MPAB'_RUBBER OXYGENASE CATALYTIC DOMAIN-CONTAINING PROTEIN"/>
    <property type="match status" value="1"/>
</dbReference>